<feature type="signal peptide" evidence="14">
    <location>
        <begin position="1"/>
        <end position="23"/>
    </location>
</feature>
<sequence length="1277" mass="139631">MDLLSGTYIFAVLLACVVFQSGAQEKNYTVREEMPENVLIGDLLKDLNLSLIPDKSLTSPMQFKLVYKTGDVPLIRIEEGTGEIFTTGARIDREKLCAGILVEARCFYEVEVAVLPDEIFRLVKIRFLIEDINDNAPLFPATVINISIPENSAINSRYALPAAIDPDIGINGVQNYQLIKGQSIFGLDVIETPEGDKMPQLIVQKELDREEKDTYVMKVKVEDGGFPQRSSTAILQVSVADTNDNRPVFKENEIEVSIPENAPVGTSVTQLHATDADIGENAKIQFYFSNLVSNIAKRLFHLNTTTGLITIKEPLDREESPNHKLLVLASDGGLMPARAMVLVNVTDINDNVPSIDIRYIINPINGTVVLSENAPLNTKIALITVTDKDADHNGRVTCFTDHEVPFRLRPVFSNQFLLETAAYLDYESTREYAIKLLAADAGKPPLNQSSMLLVKVKDENDNAPVFTQPFISLSVPENNSPGTQLTKISATDADSGRNAEISYLLGIDAPSEFNLDRRTGILTAVKKLDREKQEKYSFTVLAKDNGIPPLTTNATVLVTVLDQNDNSPIFTHNEYNFYVPENLPRHGTVGLITVTDPDYGENSAVTLSILDVNDDFTIDPQTGVIQPNISFDREKQESYTFYVKAEDGGRVSRSSTAKVTINVVDVNDNKPVFVVPSSNYSYELVLPSTNPGTVVFTVVAVDNDTGMNAELRYSIVGGNTKGLFIIDQTTGNITLKEKCVVSDLGLHRLVVKAKDLGQPDSLFSAVIVNLFVNESVTNATLIHELVRKNIETPVTQNIETADSSSPTSDYVKIMVAIVAGTITVILVIFITAVVRCRQSPHLKAAQKNKQNSEWVTPNPENRQMIMMKKKKKKKKKHAPKNLLLNFVTIEETKADDVDNDGNSVTLDLPIELEEQTMGKYNWGTTPTTFKPDSPDLARHYKSASPQPAFQIQPETPLNSKHHIIQELPLDNTFVACDSISKCSSSSSDPYSVSECSYPVTTFKTPVSVHTRPSQRRVTFHLPEGSQESSSDGGLGDHDGGSLPSTSHALPLGYPQEEYFDHAAPNNRTEGDGNSDPESTFIPGLKKAAEITVQPTVEEASDNCTQECLILGHSDACWMPASLTHSSPSQVQASALCHSSPLTQTSARHHSPPVTQTIALCHSPPVTQAIALCHSPPPAQASALHHSSPLAQAAALHRSPARPPMGLQQGWGQGAGPDGLLSLDQGVQSSTRSQFYTMSERLHPSDDSIKVIPLTTFTPGQQGKSSRGDSPIMEEHPL</sequence>
<keyword evidence="17" id="KW-1185">Reference proteome</keyword>
<accession>A0A9L0KAN8</accession>
<dbReference type="PANTHER" id="PTHR24028">
    <property type="entry name" value="CADHERIN-87A"/>
    <property type="match status" value="1"/>
</dbReference>
<dbReference type="FunFam" id="2.60.40.60:FF:000036">
    <property type="entry name" value="Protocadherin 9"/>
    <property type="match status" value="1"/>
</dbReference>
<evidence type="ECO:0000256" key="11">
    <source>
        <dbReference type="ARBA" id="ARBA00037723"/>
    </source>
</evidence>
<dbReference type="CDD" id="cd11304">
    <property type="entry name" value="Cadherin_repeat"/>
    <property type="match status" value="7"/>
</dbReference>
<keyword evidence="2" id="KW-1003">Cell membrane</keyword>
<feature type="region of interest" description="Disordered" evidence="13">
    <location>
        <begin position="1255"/>
        <end position="1277"/>
    </location>
</feature>
<evidence type="ECO:0000256" key="6">
    <source>
        <dbReference type="ARBA" id="ARBA00022837"/>
    </source>
</evidence>
<feature type="domain" description="Cadherin" evidence="15">
    <location>
        <begin position="250"/>
        <end position="355"/>
    </location>
</feature>
<dbReference type="InterPro" id="IPR013585">
    <property type="entry name" value="Protocadherin"/>
</dbReference>
<evidence type="ECO:0000256" key="4">
    <source>
        <dbReference type="ARBA" id="ARBA00022729"/>
    </source>
</evidence>
<reference evidence="16" key="2">
    <citation type="submission" date="2025-08" db="UniProtKB">
        <authorList>
            <consortium name="Ensembl"/>
        </authorList>
    </citation>
    <scope>IDENTIFICATION</scope>
</reference>
<feature type="domain" description="Cadherin" evidence="15">
    <location>
        <begin position="53"/>
        <end position="139"/>
    </location>
</feature>
<dbReference type="PRINTS" id="PR00205">
    <property type="entry name" value="CADHERIN"/>
</dbReference>
<gene>
    <name evidence="16" type="primary">PCDH11X</name>
</gene>
<evidence type="ECO:0000256" key="2">
    <source>
        <dbReference type="ARBA" id="ARBA00022475"/>
    </source>
</evidence>
<evidence type="ECO:0000259" key="15">
    <source>
        <dbReference type="PROSITE" id="PS50268"/>
    </source>
</evidence>
<keyword evidence="3" id="KW-0812">Transmembrane</keyword>
<feature type="domain" description="Cadherin" evidence="15">
    <location>
        <begin position="467"/>
        <end position="570"/>
    </location>
</feature>
<dbReference type="FunFam" id="2.60.40.60:FF:000030">
    <property type="entry name" value="Protocadherin 9"/>
    <property type="match status" value="1"/>
</dbReference>
<dbReference type="AlphaFoldDB" id="A0A9L0KAN8"/>
<name>A0A9L0KAN8_EQUAS</name>
<keyword evidence="9" id="KW-0472">Membrane</keyword>
<keyword evidence="5" id="KW-0677">Repeat</keyword>
<dbReference type="Proteomes" id="UP000694387">
    <property type="component" value="Chromosome X"/>
</dbReference>
<keyword evidence="8" id="KW-1133">Transmembrane helix</keyword>
<dbReference type="FunFam" id="2.60.40.60:FF:000069">
    <property type="entry name" value="Protocadherin-11 X-linked"/>
    <property type="match status" value="1"/>
</dbReference>
<keyword evidence="4 14" id="KW-0732">Signal</keyword>
<dbReference type="GO" id="GO:0007156">
    <property type="term" value="P:homophilic cell adhesion via plasma membrane adhesion molecules"/>
    <property type="evidence" value="ECO:0007669"/>
    <property type="project" value="InterPro"/>
</dbReference>
<evidence type="ECO:0000256" key="13">
    <source>
        <dbReference type="SAM" id="MobiDB-lite"/>
    </source>
</evidence>
<dbReference type="Gene3D" id="2.60.40.60">
    <property type="entry name" value="Cadherins"/>
    <property type="match status" value="7"/>
</dbReference>
<dbReference type="FunFam" id="2.60.40.60:FF:000005">
    <property type="entry name" value="Protocadherin 9"/>
    <property type="match status" value="2"/>
</dbReference>
<feature type="region of interest" description="Disordered" evidence="13">
    <location>
        <begin position="1005"/>
        <end position="1051"/>
    </location>
</feature>
<evidence type="ECO:0000256" key="10">
    <source>
        <dbReference type="ARBA" id="ARBA00023180"/>
    </source>
</evidence>
<keyword evidence="10" id="KW-0325">Glycoprotein</keyword>
<evidence type="ECO:0000313" key="16">
    <source>
        <dbReference type="Ensembl" id="ENSEASP00005062521.1"/>
    </source>
</evidence>
<evidence type="ECO:0000256" key="3">
    <source>
        <dbReference type="ARBA" id="ARBA00022692"/>
    </source>
</evidence>
<comment type="function">
    <text evidence="11">Potential calcium-dependent cell-adhesion protein.</text>
</comment>
<dbReference type="InterPro" id="IPR020894">
    <property type="entry name" value="Cadherin_CS"/>
</dbReference>
<evidence type="ECO:0000256" key="12">
    <source>
        <dbReference type="PROSITE-ProRule" id="PRU00043"/>
    </source>
</evidence>
<evidence type="ECO:0000256" key="14">
    <source>
        <dbReference type="SAM" id="SignalP"/>
    </source>
</evidence>
<reference evidence="16" key="3">
    <citation type="submission" date="2025-09" db="UniProtKB">
        <authorList>
            <consortium name="Ensembl"/>
        </authorList>
    </citation>
    <scope>IDENTIFICATION</scope>
</reference>
<dbReference type="Pfam" id="PF08266">
    <property type="entry name" value="Cadherin_2"/>
    <property type="match status" value="1"/>
</dbReference>
<dbReference type="SUPFAM" id="SSF49313">
    <property type="entry name" value="Cadherin-like"/>
    <property type="match status" value="6"/>
</dbReference>
<feature type="domain" description="Cadherin" evidence="15">
    <location>
        <begin position="571"/>
        <end position="673"/>
    </location>
</feature>
<dbReference type="Ensembl" id="ENSEAST00005081514.1">
    <property type="protein sequence ID" value="ENSEASP00005062521.1"/>
    <property type="gene ID" value="ENSEASG00005022753.2"/>
</dbReference>
<evidence type="ECO:0000256" key="9">
    <source>
        <dbReference type="ARBA" id="ARBA00023136"/>
    </source>
</evidence>
<organism evidence="16 17">
    <name type="scientific">Equus asinus</name>
    <name type="common">Donkey</name>
    <name type="synonym">Equus africanus asinus</name>
    <dbReference type="NCBI Taxonomy" id="9793"/>
    <lineage>
        <taxon>Eukaryota</taxon>
        <taxon>Metazoa</taxon>
        <taxon>Chordata</taxon>
        <taxon>Craniata</taxon>
        <taxon>Vertebrata</taxon>
        <taxon>Euteleostomi</taxon>
        <taxon>Mammalia</taxon>
        <taxon>Eutheria</taxon>
        <taxon>Laurasiatheria</taxon>
        <taxon>Perissodactyla</taxon>
        <taxon>Equidae</taxon>
        <taxon>Equus</taxon>
    </lineage>
</organism>
<dbReference type="SMART" id="SM00112">
    <property type="entry name" value="CA"/>
    <property type="match status" value="7"/>
</dbReference>
<evidence type="ECO:0000256" key="8">
    <source>
        <dbReference type="ARBA" id="ARBA00022989"/>
    </source>
</evidence>
<protein>
    <submittedName>
        <fullName evidence="16">Protocadherin 11 X-linked</fullName>
    </submittedName>
</protein>
<dbReference type="InterPro" id="IPR050174">
    <property type="entry name" value="Protocadherin/Cadherin-CA"/>
</dbReference>
<feature type="chain" id="PRO_5040286043" evidence="14">
    <location>
        <begin position="24"/>
        <end position="1277"/>
    </location>
</feature>
<dbReference type="PROSITE" id="PS50268">
    <property type="entry name" value="CADHERIN_2"/>
    <property type="match status" value="7"/>
</dbReference>
<evidence type="ECO:0000256" key="1">
    <source>
        <dbReference type="ARBA" id="ARBA00004251"/>
    </source>
</evidence>
<feature type="domain" description="Cadherin" evidence="15">
    <location>
        <begin position="140"/>
        <end position="249"/>
    </location>
</feature>
<feature type="domain" description="Cadherin" evidence="15">
    <location>
        <begin position="362"/>
        <end position="466"/>
    </location>
</feature>
<dbReference type="FunFam" id="2.60.40.60:FF:000016">
    <property type="entry name" value="Protocadherin 9"/>
    <property type="match status" value="1"/>
</dbReference>
<dbReference type="FunFam" id="2.60.40.60:FF:000077">
    <property type="entry name" value="Protocadherin-11 X-linked"/>
    <property type="match status" value="1"/>
</dbReference>
<evidence type="ECO:0000256" key="5">
    <source>
        <dbReference type="ARBA" id="ARBA00022737"/>
    </source>
</evidence>
<comment type="subcellular location">
    <subcellularLocation>
        <location evidence="1">Cell membrane</location>
        <topology evidence="1">Single-pass type I membrane protein</topology>
    </subcellularLocation>
</comment>
<keyword evidence="6 12" id="KW-0106">Calcium</keyword>
<dbReference type="InterPro" id="IPR002126">
    <property type="entry name" value="Cadherin-like_dom"/>
</dbReference>
<reference evidence="16 17" key="1">
    <citation type="journal article" date="2020" name="Nat. Commun.">
        <title>Donkey genomes provide new insights into domestication and selection for coat color.</title>
        <authorList>
            <person name="Wang"/>
            <person name="C."/>
            <person name="Li"/>
            <person name="H."/>
            <person name="Guo"/>
            <person name="Y."/>
            <person name="Huang"/>
            <person name="J."/>
            <person name="Sun"/>
            <person name="Y."/>
            <person name="Min"/>
            <person name="J."/>
            <person name="Wang"/>
            <person name="J."/>
            <person name="Fang"/>
            <person name="X."/>
            <person name="Zhao"/>
            <person name="Z."/>
            <person name="Wang"/>
            <person name="S."/>
            <person name="Zhang"/>
            <person name="Y."/>
            <person name="Liu"/>
            <person name="Q."/>
            <person name="Jiang"/>
            <person name="Q."/>
            <person name="Wang"/>
            <person name="X."/>
            <person name="Guo"/>
            <person name="Y."/>
            <person name="Yang"/>
            <person name="C."/>
            <person name="Wang"/>
            <person name="Y."/>
            <person name="Tian"/>
            <person name="F."/>
            <person name="Zhuang"/>
            <person name="G."/>
            <person name="Fan"/>
            <person name="Y."/>
            <person name="Gao"/>
            <person name="Q."/>
            <person name="Li"/>
            <person name="Y."/>
            <person name="Ju"/>
            <person name="Z."/>
            <person name="Li"/>
            <person name="J."/>
            <person name="Li"/>
            <person name="R."/>
            <person name="Hou"/>
            <person name="M."/>
            <person name="Yang"/>
            <person name="G."/>
            <person name="Liu"/>
            <person name="G."/>
            <person name="Liu"/>
            <person name="W."/>
            <person name="Guo"/>
            <person name="J."/>
            <person name="Pan"/>
            <person name="S."/>
            <person name="Fan"/>
            <person name="G."/>
            <person name="Zhang"/>
            <person name="W."/>
            <person name="Zhang"/>
            <person name="R."/>
            <person name="Yu"/>
            <person name="J."/>
            <person name="Zhang"/>
            <person name="X."/>
            <person name="Yin"/>
            <person name="Q."/>
            <person name="Ji"/>
            <person name="C."/>
            <person name="Jin"/>
            <person name="Y."/>
            <person name="Yue"/>
            <person name="G."/>
            <person name="Liu"/>
            <person name="M."/>
            <person name="Xu"/>
            <person name="J."/>
            <person name="Liu"/>
            <person name="S."/>
            <person name="Jordana"/>
            <person name="J."/>
            <person name="Noce"/>
            <person name="A."/>
            <person name="Amills"/>
            <person name="M."/>
            <person name="Wu"/>
            <person name="D.D."/>
            <person name="Li"/>
            <person name="S."/>
            <person name="Zhou"/>
            <person name="X. and Zhong"/>
            <person name="J."/>
        </authorList>
    </citation>
    <scope>NUCLEOTIDE SEQUENCE [LARGE SCALE GENOMIC DNA]</scope>
</reference>
<dbReference type="InterPro" id="IPR015919">
    <property type="entry name" value="Cadherin-like_sf"/>
</dbReference>
<proteinExistence type="predicted"/>
<dbReference type="GO" id="GO:0005886">
    <property type="term" value="C:plasma membrane"/>
    <property type="evidence" value="ECO:0007669"/>
    <property type="project" value="UniProtKB-SubCell"/>
</dbReference>
<dbReference type="Pfam" id="PF00028">
    <property type="entry name" value="Cadherin"/>
    <property type="match status" value="6"/>
</dbReference>
<dbReference type="PANTHER" id="PTHR24028:SF254">
    <property type="entry name" value="PROTOCADHERIN-11 X-LINKED-RELATED"/>
    <property type="match status" value="1"/>
</dbReference>
<dbReference type="InterPro" id="IPR013164">
    <property type="entry name" value="Cadherin_N"/>
</dbReference>
<dbReference type="GO" id="GO:0005509">
    <property type="term" value="F:calcium ion binding"/>
    <property type="evidence" value="ECO:0007669"/>
    <property type="project" value="UniProtKB-UniRule"/>
</dbReference>
<feature type="compositionally biased region" description="Polar residues" evidence="13">
    <location>
        <begin position="1255"/>
        <end position="1264"/>
    </location>
</feature>
<dbReference type="PROSITE" id="PS00232">
    <property type="entry name" value="CADHERIN_1"/>
    <property type="match status" value="4"/>
</dbReference>
<evidence type="ECO:0000256" key="7">
    <source>
        <dbReference type="ARBA" id="ARBA00022889"/>
    </source>
</evidence>
<feature type="domain" description="Cadherin" evidence="15">
    <location>
        <begin position="685"/>
        <end position="795"/>
    </location>
</feature>
<keyword evidence="7" id="KW-0130">Cell adhesion</keyword>
<dbReference type="Pfam" id="PF08374">
    <property type="entry name" value="Protocadherin"/>
    <property type="match status" value="1"/>
</dbReference>
<dbReference type="GeneTree" id="ENSGT00940000158335"/>
<evidence type="ECO:0000313" key="17">
    <source>
        <dbReference type="Proteomes" id="UP000694387"/>
    </source>
</evidence>